<dbReference type="SUPFAM" id="SSF46894">
    <property type="entry name" value="C-terminal effector domain of the bipartite response regulators"/>
    <property type="match status" value="1"/>
</dbReference>
<reference evidence="6 7" key="1">
    <citation type="submission" date="2024-04" db="EMBL/GenBank/DDBJ databases">
        <title>Novel species of the genus Ideonella isolated from streams.</title>
        <authorList>
            <person name="Lu H."/>
        </authorList>
    </citation>
    <scope>NUCLEOTIDE SEQUENCE [LARGE SCALE GENOMIC DNA]</scope>
    <source>
        <strain evidence="6 7">DXS29W</strain>
    </source>
</reference>
<dbReference type="InterPro" id="IPR016032">
    <property type="entry name" value="Sig_transdc_resp-reg_C-effctor"/>
</dbReference>
<dbReference type="Pfam" id="PF00486">
    <property type="entry name" value="Trans_reg_C"/>
    <property type="match status" value="1"/>
</dbReference>
<evidence type="ECO:0000256" key="2">
    <source>
        <dbReference type="ARBA" id="ARBA00023125"/>
    </source>
</evidence>
<name>A0ABU9BV93_9BURK</name>
<gene>
    <name evidence="6" type="ORF">AACH06_23900</name>
</gene>
<dbReference type="Pfam" id="PF00400">
    <property type="entry name" value="WD40"/>
    <property type="match status" value="1"/>
</dbReference>
<accession>A0ABU9BV93</accession>
<keyword evidence="4" id="KW-1133">Transmembrane helix</keyword>
<comment type="similarity">
    <text evidence="1">Belongs to the TolB family.</text>
</comment>
<dbReference type="InterPro" id="IPR011659">
    <property type="entry name" value="WD40"/>
</dbReference>
<dbReference type="PROSITE" id="PS51755">
    <property type="entry name" value="OMPR_PHOB"/>
    <property type="match status" value="1"/>
</dbReference>
<evidence type="ECO:0000313" key="7">
    <source>
        <dbReference type="Proteomes" id="UP001371218"/>
    </source>
</evidence>
<dbReference type="RefSeq" id="WP_341428306.1">
    <property type="nucleotide sequence ID" value="NZ_JBBUTG010000022.1"/>
</dbReference>
<dbReference type="SUPFAM" id="SSF69304">
    <property type="entry name" value="Tricorn protease N-terminal domain"/>
    <property type="match status" value="1"/>
</dbReference>
<protein>
    <submittedName>
        <fullName evidence="6">Winged helix-turn-helix domain-containing protein</fullName>
    </submittedName>
</protein>
<feature type="domain" description="OmpR/PhoB-type" evidence="5">
    <location>
        <begin position="13"/>
        <end position="112"/>
    </location>
</feature>
<comment type="caution">
    <text evidence="6">The sequence shown here is derived from an EMBL/GenBank/DDBJ whole genome shotgun (WGS) entry which is preliminary data.</text>
</comment>
<dbReference type="Gene3D" id="2.120.10.30">
    <property type="entry name" value="TolB, C-terminal domain"/>
    <property type="match status" value="3"/>
</dbReference>
<dbReference type="Gene3D" id="1.10.10.10">
    <property type="entry name" value="Winged helix-like DNA-binding domain superfamily/Winged helix DNA-binding domain"/>
    <property type="match status" value="1"/>
</dbReference>
<sequence length="749" mass="80428">MPPSSNAPRDPWLGGFTLGDWRVDVGGNRLQREGEVRALRHKAMELLVLLARHAGQTVSRDDIVQAVWAGNHFVAPKAINTAVWTIRQALGDDPDAPQYVETIAKKGYRLIAPVSLLAEPVESPPIDARSSATADAPSSRLDEEVKAAELPAEPGRAVAKLPASRRAAVWGAALFLLLAGGAVWVSISWRDDAPMSGAVTPAEKGPMVAAPTPVPLTMDPGVEYLGALSPDGRQLAFAWWRGRGVGELHLRRLDQPGASPQAVSPGHGDVSSVDWAPDGHRLAFTALQADGGCRLWLQGMSVEAGGDPPARELARCAPLMTPALAWSPDGRAIVFSAERDGAGGLFSIAPDGTGLQRLTTAPPAAMADHQPSWSPDGRRLAFMRQDPADGTRDIYEWQPGSEPVRLTRLKLQFAHGLTHSADGRDLIFSTTLQDTRVLQRWDRATGQVVPLGLEGSAPSRARDGSLVYALIRTHVSIARMAWGGAPVRIGQAVVSDRWPRPDSVGRRIAFVSRRTGAQELWLASADGAGAHAITSLSGLVEAPAWSAADDRLAFIGPCGPGRRVGLCVIRADGSGLQPLAADAAAYGEPAWHPRSADVWVASDRGGPWRLWRFPVDGGAPQMLETDQPPGRSVQWLADGSGFVYQPRGDRRLRWRAMSGPGAGREQPVDVAGPGEELVDWRLAGSSITALVRSDRDIWRRVDLRTGQRQMLASQALGGLPERARFELDGPDSVWVEVANSHVADLMRWR</sequence>
<dbReference type="Proteomes" id="UP001371218">
    <property type="component" value="Unassembled WGS sequence"/>
</dbReference>
<dbReference type="SMART" id="SM00862">
    <property type="entry name" value="Trans_reg_C"/>
    <property type="match status" value="1"/>
</dbReference>
<organism evidence="6 7">
    <name type="scientific">Ideonella lacteola</name>
    <dbReference type="NCBI Taxonomy" id="2984193"/>
    <lineage>
        <taxon>Bacteria</taxon>
        <taxon>Pseudomonadati</taxon>
        <taxon>Pseudomonadota</taxon>
        <taxon>Betaproteobacteria</taxon>
        <taxon>Burkholderiales</taxon>
        <taxon>Sphaerotilaceae</taxon>
        <taxon>Ideonella</taxon>
    </lineage>
</organism>
<dbReference type="InterPro" id="IPR001867">
    <property type="entry name" value="OmpR/PhoB-type_DNA-bd"/>
</dbReference>
<dbReference type="Pfam" id="PF07676">
    <property type="entry name" value="PD40"/>
    <property type="match status" value="3"/>
</dbReference>
<keyword evidence="4" id="KW-0472">Membrane</keyword>
<dbReference type="InterPro" id="IPR001680">
    <property type="entry name" value="WD40_rpt"/>
</dbReference>
<evidence type="ECO:0000313" key="6">
    <source>
        <dbReference type="EMBL" id="MEK8033880.1"/>
    </source>
</evidence>
<keyword evidence="2 3" id="KW-0238">DNA-binding</keyword>
<feature type="transmembrane region" description="Helical" evidence="4">
    <location>
        <begin position="167"/>
        <end position="187"/>
    </location>
</feature>
<feature type="DNA-binding region" description="OmpR/PhoB-type" evidence="3">
    <location>
        <begin position="13"/>
        <end position="112"/>
    </location>
</feature>
<proteinExistence type="inferred from homology"/>
<dbReference type="InterPro" id="IPR011042">
    <property type="entry name" value="6-blade_b-propeller_TolB-like"/>
</dbReference>
<dbReference type="InterPro" id="IPR036388">
    <property type="entry name" value="WH-like_DNA-bd_sf"/>
</dbReference>
<dbReference type="SUPFAM" id="SSF82171">
    <property type="entry name" value="DPP6 N-terminal domain-like"/>
    <property type="match status" value="1"/>
</dbReference>
<keyword evidence="7" id="KW-1185">Reference proteome</keyword>
<evidence type="ECO:0000256" key="3">
    <source>
        <dbReference type="PROSITE-ProRule" id="PRU01091"/>
    </source>
</evidence>
<dbReference type="EMBL" id="JBBUTG010000022">
    <property type="protein sequence ID" value="MEK8033880.1"/>
    <property type="molecule type" value="Genomic_DNA"/>
</dbReference>
<dbReference type="PANTHER" id="PTHR36842:SF1">
    <property type="entry name" value="PROTEIN TOLB"/>
    <property type="match status" value="1"/>
</dbReference>
<dbReference type="CDD" id="cd00383">
    <property type="entry name" value="trans_reg_C"/>
    <property type="match status" value="1"/>
</dbReference>
<evidence type="ECO:0000256" key="4">
    <source>
        <dbReference type="SAM" id="Phobius"/>
    </source>
</evidence>
<evidence type="ECO:0000259" key="5">
    <source>
        <dbReference type="PROSITE" id="PS51755"/>
    </source>
</evidence>
<evidence type="ECO:0000256" key="1">
    <source>
        <dbReference type="ARBA" id="ARBA00009820"/>
    </source>
</evidence>
<dbReference type="PANTHER" id="PTHR36842">
    <property type="entry name" value="PROTEIN TOLB HOMOLOG"/>
    <property type="match status" value="1"/>
</dbReference>
<keyword evidence="4" id="KW-0812">Transmembrane</keyword>